<proteinExistence type="predicted"/>
<reference evidence="1 2" key="1">
    <citation type="submission" date="2024-02" db="EMBL/GenBank/DDBJ databases">
        <title>Complete genome sequence of Pelagibacterium nitratireducens ZH15.</title>
        <authorList>
            <person name="Zhao L.H."/>
        </authorList>
    </citation>
    <scope>NUCLEOTIDE SEQUENCE [LARGE SCALE GENOMIC DNA]</scope>
    <source>
        <strain evidence="1 2">ZH15</strain>
    </source>
</reference>
<dbReference type="RefSeq" id="WP_338610100.1">
    <property type="nucleotide sequence ID" value="NZ_CP146275.1"/>
</dbReference>
<keyword evidence="1" id="KW-0969">Cilium</keyword>
<sequence>MQHQGALAYQRTAQQTASPRDLEANLLARLASRLQNIRDTWPEHYDQLEETLNKNRKVWSIFVQAVTRDDSPLPQPIRQNIANLGIFVMGQTYELLAGADPAKLDALININRQISAGLRSKG</sequence>
<gene>
    <name evidence="1" type="primary">flaF</name>
    <name evidence="1" type="ORF">V6617_07400</name>
</gene>
<dbReference type="Proteomes" id="UP001369958">
    <property type="component" value="Chromosome"/>
</dbReference>
<accession>A0ABZ2I8M9</accession>
<evidence type="ECO:0000313" key="2">
    <source>
        <dbReference type="Proteomes" id="UP001369958"/>
    </source>
</evidence>
<evidence type="ECO:0000313" key="1">
    <source>
        <dbReference type="EMBL" id="WWT34281.1"/>
    </source>
</evidence>
<organism evidence="1 2">
    <name type="scientific">Pelagibacterium nitratireducens</name>
    <dbReference type="NCBI Taxonomy" id="1046114"/>
    <lineage>
        <taxon>Bacteria</taxon>
        <taxon>Pseudomonadati</taxon>
        <taxon>Pseudomonadota</taxon>
        <taxon>Alphaproteobacteria</taxon>
        <taxon>Hyphomicrobiales</taxon>
        <taxon>Devosiaceae</taxon>
        <taxon>Pelagibacterium</taxon>
    </lineage>
</organism>
<dbReference type="NCBIfam" id="NF009435">
    <property type="entry name" value="PRK12794.1"/>
    <property type="match status" value="1"/>
</dbReference>
<keyword evidence="1" id="KW-0966">Cell projection</keyword>
<keyword evidence="1" id="KW-0282">Flagellum</keyword>
<dbReference type="Pfam" id="PF07309">
    <property type="entry name" value="FlaF"/>
    <property type="match status" value="1"/>
</dbReference>
<protein>
    <submittedName>
        <fullName evidence="1">Flagellar biosynthesis regulator FlaF</fullName>
    </submittedName>
</protein>
<keyword evidence="2" id="KW-1185">Reference proteome</keyword>
<dbReference type="InterPro" id="IPR010845">
    <property type="entry name" value="FlaF"/>
</dbReference>
<name>A0ABZ2I8M9_9HYPH</name>
<dbReference type="EMBL" id="CP146275">
    <property type="protein sequence ID" value="WWT34281.1"/>
    <property type="molecule type" value="Genomic_DNA"/>
</dbReference>